<proteinExistence type="predicted"/>
<feature type="coiled-coil region" evidence="1">
    <location>
        <begin position="176"/>
        <end position="203"/>
    </location>
</feature>
<feature type="compositionally biased region" description="Polar residues" evidence="2">
    <location>
        <begin position="274"/>
        <end position="283"/>
    </location>
</feature>
<keyword evidence="4" id="KW-1185">Reference proteome</keyword>
<dbReference type="AlphaFoldDB" id="A0A9J6F0U7"/>
<reference evidence="3" key="1">
    <citation type="journal article" date="2020" name="Cell">
        <title>Large-Scale Comparative Analyses of Tick Genomes Elucidate Their Genetic Diversity and Vector Capacities.</title>
        <authorList>
            <consortium name="Tick Genome and Microbiome Consortium (TIGMIC)"/>
            <person name="Jia N."/>
            <person name="Wang J."/>
            <person name="Shi W."/>
            <person name="Du L."/>
            <person name="Sun Y."/>
            <person name="Zhan W."/>
            <person name="Jiang J.F."/>
            <person name="Wang Q."/>
            <person name="Zhang B."/>
            <person name="Ji P."/>
            <person name="Bell-Sakyi L."/>
            <person name="Cui X.M."/>
            <person name="Yuan T.T."/>
            <person name="Jiang B.G."/>
            <person name="Yang W.F."/>
            <person name="Lam T.T."/>
            <person name="Chang Q.C."/>
            <person name="Ding S.J."/>
            <person name="Wang X.J."/>
            <person name="Zhu J.G."/>
            <person name="Ruan X.D."/>
            <person name="Zhao L."/>
            <person name="Wei J.T."/>
            <person name="Ye R.Z."/>
            <person name="Que T.C."/>
            <person name="Du C.H."/>
            <person name="Zhou Y.H."/>
            <person name="Cheng J.X."/>
            <person name="Dai P.F."/>
            <person name="Guo W.B."/>
            <person name="Han X.H."/>
            <person name="Huang E.J."/>
            <person name="Li L.F."/>
            <person name="Wei W."/>
            <person name="Gao Y.C."/>
            <person name="Liu J.Z."/>
            <person name="Shao H.Z."/>
            <person name="Wang X."/>
            <person name="Wang C.C."/>
            <person name="Yang T.C."/>
            <person name="Huo Q.B."/>
            <person name="Li W."/>
            <person name="Chen H.Y."/>
            <person name="Chen S.E."/>
            <person name="Zhou L.G."/>
            <person name="Ni X.B."/>
            <person name="Tian J.H."/>
            <person name="Sheng Y."/>
            <person name="Liu T."/>
            <person name="Pan Y.S."/>
            <person name="Xia L.Y."/>
            <person name="Li J."/>
            <person name="Zhao F."/>
            <person name="Cao W.C."/>
        </authorList>
    </citation>
    <scope>NUCLEOTIDE SEQUENCE</scope>
    <source>
        <strain evidence="3">Rmic-2018</strain>
    </source>
</reference>
<feature type="region of interest" description="Disordered" evidence="2">
    <location>
        <begin position="139"/>
        <end position="166"/>
    </location>
</feature>
<protein>
    <recommendedName>
        <fullName evidence="5">BEN domain-containing protein</fullName>
    </recommendedName>
</protein>
<dbReference type="Proteomes" id="UP000821866">
    <property type="component" value="Chromosome 1"/>
</dbReference>
<dbReference type="GO" id="GO:0003677">
    <property type="term" value="F:DNA binding"/>
    <property type="evidence" value="ECO:0007669"/>
    <property type="project" value="InterPro"/>
</dbReference>
<evidence type="ECO:0000256" key="2">
    <source>
        <dbReference type="SAM" id="MobiDB-lite"/>
    </source>
</evidence>
<feature type="compositionally biased region" description="Low complexity" evidence="2">
    <location>
        <begin position="245"/>
        <end position="254"/>
    </location>
</feature>
<name>A0A9J6F0U7_RHIMP</name>
<evidence type="ECO:0000313" key="3">
    <source>
        <dbReference type="EMBL" id="KAH8040053.1"/>
    </source>
</evidence>
<feature type="region of interest" description="Disordered" evidence="2">
    <location>
        <begin position="223"/>
        <end position="286"/>
    </location>
</feature>
<evidence type="ECO:0008006" key="5">
    <source>
        <dbReference type="Google" id="ProtNLM"/>
    </source>
</evidence>
<dbReference type="EMBL" id="JABSTU010000001">
    <property type="protein sequence ID" value="KAH8040053.1"/>
    <property type="molecule type" value="Genomic_DNA"/>
</dbReference>
<feature type="compositionally biased region" description="Basic and acidic residues" evidence="2">
    <location>
        <begin position="258"/>
        <end position="270"/>
    </location>
</feature>
<organism evidence="3 4">
    <name type="scientific">Rhipicephalus microplus</name>
    <name type="common">Cattle tick</name>
    <name type="synonym">Boophilus microplus</name>
    <dbReference type="NCBI Taxonomy" id="6941"/>
    <lineage>
        <taxon>Eukaryota</taxon>
        <taxon>Metazoa</taxon>
        <taxon>Ecdysozoa</taxon>
        <taxon>Arthropoda</taxon>
        <taxon>Chelicerata</taxon>
        <taxon>Arachnida</taxon>
        <taxon>Acari</taxon>
        <taxon>Parasitiformes</taxon>
        <taxon>Ixodida</taxon>
        <taxon>Ixodoidea</taxon>
        <taxon>Ixodidae</taxon>
        <taxon>Rhipicephalinae</taxon>
        <taxon>Rhipicephalus</taxon>
        <taxon>Boophilus</taxon>
    </lineage>
</organism>
<evidence type="ECO:0000313" key="4">
    <source>
        <dbReference type="Proteomes" id="UP000821866"/>
    </source>
</evidence>
<feature type="compositionally biased region" description="Polar residues" evidence="2">
    <location>
        <begin position="223"/>
        <end position="232"/>
    </location>
</feature>
<gene>
    <name evidence="3" type="ORF">HPB51_009309</name>
</gene>
<comment type="caution">
    <text evidence="3">The sequence shown here is derived from an EMBL/GenBank/DDBJ whole genome shotgun (WGS) entry which is preliminary data.</text>
</comment>
<dbReference type="Gene3D" id="1.10.10.2590">
    <property type="entry name" value="BEN domain"/>
    <property type="match status" value="1"/>
</dbReference>
<dbReference type="PANTHER" id="PTHR14628:SF1">
    <property type="entry name" value="BEN DOMAIN-CONTAINING PROTEIN 5"/>
    <property type="match status" value="1"/>
</dbReference>
<keyword evidence="1" id="KW-0175">Coiled coil</keyword>
<sequence>MYALVRFLNSFDQKEYVVPVHNIKGFHPVNKDDFNKTKVYTTLWIDEDPDITGSYTCRILLLADSEEELHKQRSNKRLPRPVINASDIEHEEELIDLDLQQPAANSTLTAKEAHKKLKQSQAASKSAAYESILSQHASSALEKNKAARESQSSSKRHEITGHNQKKLKKYTWQEPYEKALRERNELRQTVAAMNERLDSMDCKLSMIVEMLQGGNVWQPRETLTSKSASQLRGTLASESAPPPKKAQQTQQSPADFPETERREVQAEKSHPAPTATSLASSDSKATDVPFTEIGGGKYHVKNGLVIGSQQAEKILGHKKPSLVVKDMAQAIWGREGLAERSYGGKLAPKDYKNPTAVVRKQLSPDKVALIIDTVTHWGSCKGVPVKETVDNLSTILSQKIQDIRRNKKKEN</sequence>
<dbReference type="InterPro" id="IPR040391">
    <property type="entry name" value="BEND5"/>
</dbReference>
<reference evidence="3" key="2">
    <citation type="submission" date="2021-09" db="EMBL/GenBank/DDBJ databases">
        <authorList>
            <person name="Jia N."/>
            <person name="Wang J."/>
            <person name="Shi W."/>
            <person name="Du L."/>
            <person name="Sun Y."/>
            <person name="Zhan W."/>
            <person name="Jiang J."/>
            <person name="Wang Q."/>
            <person name="Zhang B."/>
            <person name="Ji P."/>
            <person name="Sakyi L.B."/>
            <person name="Cui X."/>
            <person name="Yuan T."/>
            <person name="Jiang B."/>
            <person name="Yang W."/>
            <person name="Lam T.T.-Y."/>
            <person name="Chang Q."/>
            <person name="Ding S."/>
            <person name="Wang X."/>
            <person name="Zhu J."/>
            <person name="Ruan X."/>
            <person name="Zhao L."/>
            <person name="Wei J."/>
            <person name="Que T."/>
            <person name="Du C."/>
            <person name="Cheng J."/>
            <person name="Dai P."/>
            <person name="Han X."/>
            <person name="Huang E."/>
            <person name="Gao Y."/>
            <person name="Liu J."/>
            <person name="Shao H."/>
            <person name="Ye R."/>
            <person name="Li L."/>
            <person name="Wei W."/>
            <person name="Wang X."/>
            <person name="Wang C."/>
            <person name="Huo Q."/>
            <person name="Li W."/>
            <person name="Guo W."/>
            <person name="Chen H."/>
            <person name="Chen S."/>
            <person name="Zhou L."/>
            <person name="Zhou L."/>
            <person name="Ni X."/>
            <person name="Tian J."/>
            <person name="Zhou Y."/>
            <person name="Sheng Y."/>
            <person name="Liu T."/>
            <person name="Pan Y."/>
            <person name="Xia L."/>
            <person name="Li J."/>
            <person name="Zhao F."/>
            <person name="Cao W."/>
        </authorList>
    </citation>
    <scope>NUCLEOTIDE SEQUENCE</scope>
    <source>
        <strain evidence="3">Rmic-2018</strain>
        <tissue evidence="3">Larvae</tissue>
    </source>
</reference>
<dbReference type="PANTHER" id="PTHR14628">
    <property type="entry name" value="BEN DOMAIN-CONTAINING PROTEIN 5"/>
    <property type="match status" value="1"/>
</dbReference>
<dbReference type="VEuPathDB" id="VectorBase:LOC119183470"/>
<dbReference type="GO" id="GO:0045892">
    <property type="term" value="P:negative regulation of DNA-templated transcription"/>
    <property type="evidence" value="ECO:0007669"/>
    <property type="project" value="InterPro"/>
</dbReference>
<evidence type="ECO:0000256" key="1">
    <source>
        <dbReference type="SAM" id="Coils"/>
    </source>
</evidence>
<accession>A0A9J6F0U7</accession>